<reference evidence="2 3" key="1">
    <citation type="journal article" date="2014" name="Genome Announc.">
        <title>Draft Genome Sequence of the Antitrypanosomally Active Sponge-Associated Bacterium Actinokineospora sp. Strain EG49.</title>
        <authorList>
            <person name="Harjes J."/>
            <person name="Ryu T."/>
            <person name="Abdelmohsen U.R."/>
            <person name="Moitinho-Silva L."/>
            <person name="Horn H."/>
            <person name="Ravasi T."/>
            <person name="Hentschel U."/>
        </authorList>
    </citation>
    <scope>NUCLEOTIDE SEQUENCE [LARGE SCALE GENOMIC DNA]</scope>
    <source>
        <strain evidence="2 3">EG49</strain>
    </source>
</reference>
<sequence>MSKSTAYNICISISVCHLSNFIQYQHGSFDSPAPLQTATKGRSTKKK</sequence>
<evidence type="ECO:0000313" key="3">
    <source>
        <dbReference type="Proteomes" id="UP000019277"/>
    </source>
</evidence>
<gene>
    <name evidence="2" type="ORF">UO65_3227</name>
</gene>
<keyword evidence="3" id="KW-1185">Reference proteome</keyword>
<evidence type="ECO:0000256" key="1">
    <source>
        <dbReference type="SAM" id="MobiDB-lite"/>
    </source>
</evidence>
<feature type="compositionally biased region" description="Polar residues" evidence="1">
    <location>
        <begin position="27"/>
        <end position="41"/>
    </location>
</feature>
<evidence type="ECO:0000313" key="2">
    <source>
        <dbReference type="EMBL" id="EWC61489.1"/>
    </source>
</evidence>
<organism evidence="2 3">
    <name type="scientific">Actinokineospora spheciospongiae</name>
    <dbReference type="NCBI Taxonomy" id="909613"/>
    <lineage>
        <taxon>Bacteria</taxon>
        <taxon>Bacillati</taxon>
        <taxon>Actinomycetota</taxon>
        <taxon>Actinomycetes</taxon>
        <taxon>Pseudonocardiales</taxon>
        <taxon>Pseudonocardiaceae</taxon>
        <taxon>Actinokineospora</taxon>
    </lineage>
</organism>
<protein>
    <submittedName>
        <fullName evidence="2">Uncharacterized protein</fullName>
    </submittedName>
</protein>
<dbReference type="AlphaFoldDB" id="W7J5X8"/>
<dbReference type="Proteomes" id="UP000019277">
    <property type="component" value="Unassembled WGS sequence"/>
</dbReference>
<name>W7J5X8_9PSEU</name>
<accession>W7J5X8</accession>
<feature type="region of interest" description="Disordered" evidence="1">
    <location>
        <begin position="27"/>
        <end position="47"/>
    </location>
</feature>
<dbReference type="EMBL" id="AYXG01000109">
    <property type="protein sequence ID" value="EWC61489.1"/>
    <property type="molecule type" value="Genomic_DNA"/>
</dbReference>
<comment type="caution">
    <text evidence="2">The sequence shown here is derived from an EMBL/GenBank/DDBJ whole genome shotgun (WGS) entry which is preliminary data.</text>
</comment>
<proteinExistence type="predicted"/>